<comment type="function">
    <text evidence="9">Specifically methylates the N3 position of the uracil ring of uridine 1498 (m3U1498) in 16S rRNA. Acts on the fully assembled 30S ribosomal subunit.</text>
</comment>
<comment type="subcellular location">
    <subcellularLocation>
        <location evidence="1">Cytoplasm</location>
    </subcellularLocation>
</comment>
<evidence type="ECO:0000259" key="11">
    <source>
        <dbReference type="Pfam" id="PF04452"/>
    </source>
</evidence>
<evidence type="ECO:0000256" key="8">
    <source>
        <dbReference type="ARBA" id="ARBA00022691"/>
    </source>
</evidence>
<dbReference type="EMBL" id="UINC01159411">
    <property type="protein sequence ID" value="SVD57480.1"/>
    <property type="molecule type" value="Genomic_DNA"/>
</dbReference>
<accession>A0A382WFX1</accession>
<evidence type="ECO:0000256" key="3">
    <source>
        <dbReference type="ARBA" id="ARBA00012328"/>
    </source>
</evidence>
<sequence>VPVRRQPEVAGEVVEVAQPSEEVSVGFSILKGHRPELILQKLTELGVDRIFPLLAERSIVRWDADMCTLQHQRFLRIVREAAMQSRRVRLPVVERITEPAETASRPGTALAQAGGRRLQAGDRTILVGPEGGWTPAEVAGHDVVDLGTTVLRAETAAIAAGTLLTALRDGRVAPPL</sequence>
<keyword evidence="4" id="KW-0963">Cytoplasm</keyword>
<name>A0A382WFX1_9ZZZZ</name>
<gene>
    <name evidence="12" type="ORF">METZ01_LOCUS410334</name>
</gene>
<dbReference type="PANTHER" id="PTHR30027">
    <property type="entry name" value="RIBOSOMAL RNA SMALL SUBUNIT METHYLTRANSFERASE E"/>
    <property type="match status" value="1"/>
</dbReference>
<dbReference type="NCBIfam" id="TIGR00046">
    <property type="entry name" value="RsmE family RNA methyltransferase"/>
    <property type="match status" value="1"/>
</dbReference>
<dbReference type="InterPro" id="IPR006700">
    <property type="entry name" value="RsmE"/>
</dbReference>
<evidence type="ECO:0000256" key="6">
    <source>
        <dbReference type="ARBA" id="ARBA00022603"/>
    </source>
</evidence>
<dbReference type="GO" id="GO:0005737">
    <property type="term" value="C:cytoplasm"/>
    <property type="evidence" value="ECO:0007669"/>
    <property type="project" value="UniProtKB-SubCell"/>
</dbReference>
<dbReference type="InterPro" id="IPR029028">
    <property type="entry name" value="Alpha/beta_knot_MTases"/>
</dbReference>
<comment type="similarity">
    <text evidence="2">Belongs to the RNA methyltransferase RsmE family.</text>
</comment>
<evidence type="ECO:0000256" key="4">
    <source>
        <dbReference type="ARBA" id="ARBA00022490"/>
    </source>
</evidence>
<dbReference type="GO" id="GO:0070042">
    <property type="term" value="F:rRNA (uridine-N3-)-methyltransferase activity"/>
    <property type="evidence" value="ECO:0007669"/>
    <property type="project" value="TreeGrafter"/>
</dbReference>
<dbReference type="InterPro" id="IPR046886">
    <property type="entry name" value="RsmE_MTase_dom"/>
</dbReference>
<keyword evidence="7" id="KW-0808">Transferase</keyword>
<evidence type="ECO:0000256" key="10">
    <source>
        <dbReference type="ARBA" id="ARBA00047944"/>
    </source>
</evidence>
<dbReference type="InterPro" id="IPR029026">
    <property type="entry name" value="tRNA_m1G_MTases_N"/>
</dbReference>
<dbReference type="Pfam" id="PF04452">
    <property type="entry name" value="Methyltrans_RNA"/>
    <property type="match status" value="1"/>
</dbReference>
<evidence type="ECO:0000313" key="12">
    <source>
        <dbReference type="EMBL" id="SVD57480.1"/>
    </source>
</evidence>
<dbReference type="CDD" id="cd18084">
    <property type="entry name" value="RsmE-like"/>
    <property type="match status" value="1"/>
</dbReference>
<evidence type="ECO:0000256" key="2">
    <source>
        <dbReference type="ARBA" id="ARBA00005528"/>
    </source>
</evidence>
<dbReference type="Gene3D" id="3.40.1280.10">
    <property type="match status" value="1"/>
</dbReference>
<evidence type="ECO:0000256" key="1">
    <source>
        <dbReference type="ARBA" id="ARBA00004496"/>
    </source>
</evidence>
<protein>
    <recommendedName>
        <fullName evidence="3">16S rRNA (uracil(1498)-N(3))-methyltransferase</fullName>
        <ecNumber evidence="3">2.1.1.193</ecNumber>
    </recommendedName>
</protein>
<comment type="catalytic activity">
    <reaction evidence="10">
        <text>uridine(1498) in 16S rRNA + S-adenosyl-L-methionine = N(3)-methyluridine(1498) in 16S rRNA + S-adenosyl-L-homocysteine + H(+)</text>
        <dbReference type="Rhea" id="RHEA:42920"/>
        <dbReference type="Rhea" id="RHEA-COMP:10283"/>
        <dbReference type="Rhea" id="RHEA-COMP:10284"/>
        <dbReference type="ChEBI" id="CHEBI:15378"/>
        <dbReference type="ChEBI" id="CHEBI:57856"/>
        <dbReference type="ChEBI" id="CHEBI:59789"/>
        <dbReference type="ChEBI" id="CHEBI:65315"/>
        <dbReference type="ChEBI" id="CHEBI:74502"/>
        <dbReference type="EC" id="2.1.1.193"/>
    </reaction>
</comment>
<proteinExistence type="inferred from homology"/>
<evidence type="ECO:0000256" key="7">
    <source>
        <dbReference type="ARBA" id="ARBA00022679"/>
    </source>
</evidence>
<keyword evidence="8" id="KW-0949">S-adenosyl-L-methionine</keyword>
<feature type="domain" description="Ribosomal RNA small subunit methyltransferase E methyltransferase" evidence="11">
    <location>
        <begin position="22"/>
        <end position="163"/>
    </location>
</feature>
<feature type="non-terminal residue" evidence="12">
    <location>
        <position position="1"/>
    </location>
</feature>
<dbReference type="SUPFAM" id="SSF75217">
    <property type="entry name" value="alpha/beta knot"/>
    <property type="match status" value="1"/>
</dbReference>
<dbReference type="EC" id="2.1.1.193" evidence="3"/>
<dbReference type="GO" id="GO:0070475">
    <property type="term" value="P:rRNA base methylation"/>
    <property type="evidence" value="ECO:0007669"/>
    <property type="project" value="TreeGrafter"/>
</dbReference>
<organism evidence="12">
    <name type="scientific">marine metagenome</name>
    <dbReference type="NCBI Taxonomy" id="408172"/>
    <lineage>
        <taxon>unclassified sequences</taxon>
        <taxon>metagenomes</taxon>
        <taxon>ecological metagenomes</taxon>
    </lineage>
</organism>
<evidence type="ECO:0000256" key="9">
    <source>
        <dbReference type="ARBA" id="ARBA00025699"/>
    </source>
</evidence>
<dbReference type="AlphaFoldDB" id="A0A382WFX1"/>
<reference evidence="12" key="1">
    <citation type="submission" date="2018-05" db="EMBL/GenBank/DDBJ databases">
        <authorList>
            <person name="Lanie J.A."/>
            <person name="Ng W.-L."/>
            <person name="Kazmierczak K.M."/>
            <person name="Andrzejewski T.M."/>
            <person name="Davidsen T.M."/>
            <person name="Wayne K.J."/>
            <person name="Tettelin H."/>
            <person name="Glass J.I."/>
            <person name="Rusch D."/>
            <person name="Podicherti R."/>
            <person name="Tsui H.-C.T."/>
            <person name="Winkler M.E."/>
        </authorList>
    </citation>
    <scope>NUCLEOTIDE SEQUENCE</scope>
</reference>
<evidence type="ECO:0000256" key="5">
    <source>
        <dbReference type="ARBA" id="ARBA00022552"/>
    </source>
</evidence>
<dbReference type="PANTHER" id="PTHR30027:SF3">
    <property type="entry name" value="16S RRNA (URACIL(1498)-N(3))-METHYLTRANSFERASE"/>
    <property type="match status" value="1"/>
</dbReference>
<keyword evidence="6" id="KW-0489">Methyltransferase</keyword>
<keyword evidence="5" id="KW-0698">rRNA processing</keyword>